<evidence type="ECO:0000313" key="5">
    <source>
        <dbReference type="Proteomes" id="UP000732377"/>
    </source>
</evidence>
<evidence type="ECO:0000256" key="2">
    <source>
        <dbReference type="SAM" id="SignalP"/>
    </source>
</evidence>
<keyword evidence="2" id="KW-0732">Signal</keyword>
<proteinExistence type="predicted"/>
<keyword evidence="1" id="KW-0677">Repeat</keyword>
<feature type="signal peptide" evidence="2">
    <location>
        <begin position="1"/>
        <end position="29"/>
    </location>
</feature>
<name>A0A953I7C4_SYMTR</name>
<dbReference type="Pfam" id="PF00395">
    <property type="entry name" value="SLH"/>
    <property type="match status" value="1"/>
</dbReference>
<comment type="caution">
    <text evidence="4">The sequence shown here is derived from an EMBL/GenBank/DDBJ whole genome shotgun (WGS) entry which is preliminary data.</text>
</comment>
<evidence type="ECO:0000313" key="4">
    <source>
        <dbReference type="EMBL" id="MBY6278341.1"/>
    </source>
</evidence>
<evidence type="ECO:0000259" key="3">
    <source>
        <dbReference type="PROSITE" id="PS51272"/>
    </source>
</evidence>
<evidence type="ECO:0000256" key="1">
    <source>
        <dbReference type="ARBA" id="ARBA00022737"/>
    </source>
</evidence>
<organism evidence="4 5">
    <name type="scientific">Symbiobacterium thermophilum</name>
    <dbReference type="NCBI Taxonomy" id="2734"/>
    <lineage>
        <taxon>Bacteria</taxon>
        <taxon>Bacillati</taxon>
        <taxon>Bacillota</taxon>
        <taxon>Clostridia</taxon>
        <taxon>Eubacteriales</taxon>
        <taxon>Symbiobacteriaceae</taxon>
        <taxon>Symbiobacterium</taxon>
    </lineage>
</organism>
<feature type="chain" id="PRO_5037050027" description="SLH domain-containing protein" evidence="2">
    <location>
        <begin position="30"/>
        <end position="73"/>
    </location>
</feature>
<dbReference type="RefSeq" id="WP_273381794.1">
    <property type="nucleotide sequence ID" value="NZ_PIUK01000459.1"/>
</dbReference>
<gene>
    <name evidence="4" type="ORF">CWE10_19755</name>
</gene>
<feature type="domain" description="SLH" evidence="3">
    <location>
        <begin position="23"/>
        <end position="73"/>
    </location>
</feature>
<protein>
    <recommendedName>
        <fullName evidence="3">SLH domain-containing protein</fullName>
    </recommendedName>
</protein>
<feature type="non-terminal residue" evidence="4">
    <location>
        <position position="73"/>
    </location>
</feature>
<accession>A0A953I7C4</accession>
<dbReference type="EMBL" id="PIUK01000459">
    <property type="protein sequence ID" value="MBY6278341.1"/>
    <property type="molecule type" value="Genomic_DNA"/>
</dbReference>
<sequence length="73" mass="7717">MQRGFRILVSLLLSLALAAGLLPPSPAAAAEETLSQDEAVELLREFGVVIGDPDGNLRLGDRLTRAEAATIFV</sequence>
<dbReference type="AlphaFoldDB" id="A0A953I7C4"/>
<dbReference type="PROSITE" id="PS51272">
    <property type="entry name" value="SLH"/>
    <property type="match status" value="1"/>
</dbReference>
<dbReference type="InterPro" id="IPR001119">
    <property type="entry name" value="SLH_dom"/>
</dbReference>
<reference evidence="4" key="1">
    <citation type="submission" date="2017-11" db="EMBL/GenBank/DDBJ databases">
        <title>Three new genomes from thermophilic consortium.</title>
        <authorList>
            <person name="Quaggio R."/>
            <person name="Amgarten D."/>
            <person name="Setubal J.C."/>
        </authorList>
    </citation>
    <scope>NUCLEOTIDE SEQUENCE</scope>
    <source>
        <strain evidence="4">ZCTH01-B2</strain>
    </source>
</reference>
<dbReference type="Proteomes" id="UP000732377">
    <property type="component" value="Unassembled WGS sequence"/>
</dbReference>